<feature type="region of interest" description="Disordered" evidence="1">
    <location>
        <begin position="68"/>
        <end position="140"/>
    </location>
</feature>
<feature type="compositionally biased region" description="Polar residues" evidence="1">
    <location>
        <begin position="152"/>
        <end position="171"/>
    </location>
</feature>
<reference evidence="3" key="1">
    <citation type="journal article" date="2014" name="Proc. Natl. Acad. Sci. U.S.A.">
        <title>Extensive sampling of basidiomycete genomes demonstrates inadequacy of the white-rot/brown-rot paradigm for wood decay fungi.</title>
        <authorList>
            <person name="Riley R."/>
            <person name="Salamov A.A."/>
            <person name="Brown D.W."/>
            <person name="Nagy L.G."/>
            <person name="Floudas D."/>
            <person name="Held B.W."/>
            <person name="Levasseur A."/>
            <person name="Lombard V."/>
            <person name="Morin E."/>
            <person name="Otillar R."/>
            <person name="Lindquist E.A."/>
            <person name="Sun H."/>
            <person name="LaButti K.M."/>
            <person name="Schmutz J."/>
            <person name="Jabbour D."/>
            <person name="Luo H."/>
            <person name="Baker S.E."/>
            <person name="Pisabarro A.G."/>
            <person name="Walton J.D."/>
            <person name="Blanchette R.A."/>
            <person name="Henrissat B."/>
            <person name="Martin F."/>
            <person name="Cullen D."/>
            <person name="Hibbett D.S."/>
            <person name="Grigoriev I.V."/>
        </authorList>
    </citation>
    <scope>NUCLEOTIDE SEQUENCE [LARGE SCALE GENOMIC DNA]</scope>
    <source>
        <strain evidence="3">CBS 339.88</strain>
    </source>
</reference>
<dbReference type="AlphaFoldDB" id="A0A067T6M3"/>
<name>A0A067T6M3_GALM3</name>
<dbReference type="Proteomes" id="UP000027222">
    <property type="component" value="Unassembled WGS sequence"/>
</dbReference>
<organism evidence="2 3">
    <name type="scientific">Galerina marginata (strain CBS 339.88)</name>
    <dbReference type="NCBI Taxonomy" id="685588"/>
    <lineage>
        <taxon>Eukaryota</taxon>
        <taxon>Fungi</taxon>
        <taxon>Dikarya</taxon>
        <taxon>Basidiomycota</taxon>
        <taxon>Agaricomycotina</taxon>
        <taxon>Agaricomycetes</taxon>
        <taxon>Agaricomycetidae</taxon>
        <taxon>Agaricales</taxon>
        <taxon>Agaricineae</taxon>
        <taxon>Strophariaceae</taxon>
        <taxon>Galerina</taxon>
    </lineage>
</organism>
<dbReference type="EMBL" id="KL142374">
    <property type="protein sequence ID" value="KDR78791.1"/>
    <property type="molecule type" value="Genomic_DNA"/>
</dbReference>
<feature type="compositionally biased region" description="Polar residues" evidence="1">
    <location>
        <begin position="76"/>
        <end position="88"/>
    </location>
</feature>
<keyword evidence="3" id="KW-1185">Reference proteome</keyword>
<proteinExistence type="predicted"/>
<sequence length="268" mass="30010">MVGKIWSSYYSLVMQTSDGSEPVSAYLQLHPSHAHPHHRKGDESVDVEESVRVLPDVVDRTNHRTCGALSWRSDPDTTTIGPSGSAPSRSACVPLRRSDSTSLQHKRKNSAGGHSSSIRSTTPRRIHNLTSSPTINGNRTLQSHSVNRSLQVGSFPSLSGQNKLVNSSTREQVPEATNEKENWPTDDSQIVLVLRFLQTCTPSMGRFLHCFVEYGCLKVDHLRSISIWPRGERRELLKQILRIGSIEGEDFSRTDIAVLEKKFDDHFR</sequence>
<feature type="region of interest" description="Disordered" evidence="1">
    <location>
        <begin position="152"/>
        <end position="182"/>
    </location>
</feature>
<evidence type="ECO:0000256" key="1">
    <source>
        <dbReference type="SAM" id="MobiDB-lite"/>
    </source>
</evidence>
<feature type="compositionally biased region" description="Polar residues" evidence="1">
    <location>
        <begin position="128"/>
        <end position="140"/>
    </location>
</feature>
<dbReference type="OrthoDB" id="3067696at2759"/>
<accession>A0A067T6M3</accession>
<evidence type="ECO:0000313" key="3">
    <source>
        <dbReference type="Proteomes" id="UP000027222"/>
    </source>
</evidence>
<evidence type="ECO:0000313" key="2">
    <source>
        <dbReference type="EMBL" id="KDR78791.1"/>
    </source>
</evidence>
<gene>
    <name evidence="2" type="ORF">GALMADRAFT_224030</name>
</gene>
<protein>
    <submittedName>
        <fullName evidence="2">Uncharacterized protein</fullName>
    </submittedName>
</protein>
<dbReference type="HOGENOM" id="CLU_1038469_0_0_1"/>